<gene>
    <name evidence="2" type="ORF">AUC68_04395</name>
</gene>
<feature type="domain" description="Porin" evidence="1">
    <location>
        <begin position="45"/>
        <end position="346"/>
    </location>
</feature>
<dbReference type="STRING" id="1774968.AUC68_04395"/>
<dbReference type="InterPro" id="IPR023614">
    <property type="entry name" value="Porin_dom_sf"/>
</dbReference>
<accession>A0A1E3W0C3</accession>
<keyword evidence="3" id="KW-1185">Reference proteome</keyword>
<dbReference type="Gene3D" id="2.40.160.10">
    <property type="entry name" value="Porin"/>
    <property type="match status" value="1"/>
</dbReference>
<proteinExistence type="predicted"/>
<name>A0A1E3W0C3_9HYPH</name>
<evidence type="ECO:0000259" key="1">
    <source>
        <dbReference type="Pfam" id="PF13609"/>
    </source>
</evidence>
<organism evidence="2 3">
    <name type="scientific">Methyloceanibacter methanicus</name>
    <dbReference type="NCBI Taxonomy" id="1774968"/>
    <lineage>
        <taxon>Bacteria</taxon>
        <taxon>Pseudomonadati</taxon>
        <taxon>Pseudomonadota</taxon>
        <taxon>Alphaproteobacteria</taxon>
        <taxon>Hyphomicrobiales</taxon>
        <taxon>Hyphomicrobiaceae</taxon>
        <taxon>Methyloceanibacter</taxon>
    </lineage>
</organism>
<evidence type="ECO:0000313" key="2">
    <source>
        <dbReference type="EMBL" id="ODR99247.1"/>
    </source>
</evidence>
<evidence type="ECO:0000313" key="3">
    <source>
        <dbReference type="Proteomes" id="UP000094501"/>
    </source>
</evidence>
<reference evidence="2 3" key="1">
    <citation type="journal article" date="2016" name="Environ. Microbiol.">
        <title>New Methyloceanibacter diversity from North Sea sediments includes methanotroph containing solely the soluble methane monooxygenase.</title>
        <authorList>
            <person name="Vekeman B."/>
            <person name="Kerckhof F.M."/>
            <person name="Cremers G."/>
            <person name="de Vos P."/>
            <person name="Vandamme P."/>
            <person name="Boon N."/>
            <person name="Op den Camp H.J."/>
            <person name="Heylen K."/>
        </authorList>
    </citation>
    <scope>NUCLEOTIDE SEQUENCE [LARGE SCALE GENOMIC DNA]</scope>
    <source>
        <strain evidence="2 3">R-67174</strain>
    </source>
</reference>
<protein>
    <recommendedName>
        <fullName evidence="1">Porin domain-containing protein</fullName>
    </recommendedName>
</protein>
<dbReference type="InterPro" id="IPR033900">
    <property type="entry name" value="Gram_neg_porin_domain"/>
</dbReference>
<dbReference type="AlphaFoldDB" id="A0A1E3W0C3"/>
<dbReference type="Proteomes" id="UP000094501">
    <property type="component" value="Unassembled WGS sequence"/>
</dbReference>
<dbReference type="SUPFAM" id="SSF56935">
    <property type="entry name" value="Porins"/>
    <property type="match status" value="1"/>
</dbReference>
<dbReference type="EMBL" id="LPWG01000011">
    <property type="protein sequence ID" value="ODR99247.1"/>
    <property type="molecule type" value="Genomic_DNA"/>
</dbReference>
<dbReference type="Pfam" id="PF13609">
    <property type="entry name" value="Porin_4"/>
    <property type="match status" value="1"/>
</dbReference>
<sequence length="445" mass="47641">MEERVAELEATTASKGNKKVSLTISGWVIKAMNWWDDGDLSSFYVGDKSYDLGSRFAITGSATIAPGWSAGYNITVNTMGSQFGVAGTGAASNQVNENAGTFGSISTLYSYGYIKSDDYGAINIGQLSPASDNAAVLADISGTVIESNAVFFEGASFFLRPEGGRGTYTGLNAITWASFIQCSGLAAGAAGIGADCFGAANDAIRYDSPTFGGFRFETSYGKNDLTGPAFTTTPNAAFWDIALFYNNDWGDFKVSAAYSYTWQETAMATAVNPNTGNDSGSLHQVGATLMHAPSGLGIYGLYQHEQAGNIPDTNTWYLKPFVKRTWNPLGATIFYGEYGQYNDMYGSIWGVDQCATMGNVAGTRTGNFCGANAANTLFVTGSEVERWGLGVVQEIDAAAMHVFARWQNQGIDLDFAGVNSVNQRRNVNQSFEDWNLFQLGGIIFF</sequence>
<comment type="caution">
    <text evidence="2">The sequence shown here is derived from an EMBL/GenBank/DDBJ whole genome shotgun (WGS) entry which is preliminary data.</text>
</comment>